<evidence type="ECO:0000256" key="1">
    <source>
        <dbReference type="ARBA" id="ARBA00022676"/>
    </source>
</evidence>
<feature type="domain" description="Glycosyl transferase family 28 C-terminal" evidence="4">
    <location>
        <begin position="148"/>
        <end position="317"/>
    </location>
</feature>
<dbReference type="SUPFAM" id="SSF53756">
    <property type="entry name" value="UDP-Glycosyltransferase/glycogen phosphorylase"/>
    <property type="match status" value="1"/>
</dbReference>
<dbReference type="PANTHER" id="PTHR21015">
    <property type="entry name" value="UDP-N-ACETYLGLUCOSAMINE--N-ACETYLMURAMYL-(PENTAPEPTIDE) PYROPHOSPHORYL-UNDECAPRENOL N-ACETYLGLUCOSAMINE TRANSFERASE 1"/>
    <property type="match status" value="1"/>
</dbReference>
<dbReference type="STRING" id="70996.SE18_13115"/>
<dbReference type="AlphaFoldDB" id="A0A0P6YKW2"/>
<evidence type="ECO:0000313" key="6">
    <source>
        <dbReference type="Proteomes" id="UP000050277"/>
    </source>
</evidence>
<dbReference type="EMBL" id="LGKP01000022">
    <property type="protein sequence ID" value="KPL85862.1"/>
    <property type="molecule type" value="Genomic_DNA"/>
</dbReference>
<accession>A0A0P6YKW2</accession>
<evidence type="ECO:0000313" key="5">
    <source>
        <dbReference type="EMBL" id="KPL85862.1"/>
    </source>
</evidence>
<evidence type="ECO:0000259" key="4">
    <source>
        <dbReference type="Pfam" id="PF04101"/>
    </source>
</evidence>
<gene>
    <name evidence="5" type="ORF">SE18_13115</name>
</gene>
<evidence type="ECO:0000259" key="3">
    <source>
        <dbReference type="Pfam" id="PF03033"/>
    </source>
</evidence>
<keyword evidence="1" id="KW-0328">Glycosyltransferase</keyword>
<dbReference type="PATRIC" id="fig|70996.4.peg.3242"/>
<dbReference type="GO" id="GO:0016758">
    <property type="term" value="F:hexosyltransferase activity"/>
    <property type="evidence" value="ECO:0007669"/>
    <property type="project" value="InterPro"/>
</dbReference>
<dbReference type="InterPro" id="IPR004276">
    <property type="entry name" value="GlycoTrans_28_N"/>
</dbReference>
<keyword evidence="2 5" id="KW-0808">Transferase</keyword>
<evidence type="ECO:0000256" key="2">
    <source>
        <dbReference type="ARBA" id="ARBA00022679"/>
    </source>
</evidence>
<proteinExistence type="predicted"/>
<dbReference type="Pfam" id="PF03033">
    <property type="entry name" value="Glyco_transf_28"/>
    <property type="match status" value="1"/>
</dbReference>
<comment type="caution">
    <text evidence="5">The sequence shown here is derived from an EMBL/GenBank/DDBJ whole genome shotgun (WGS) entry which is preliminary data.</text>
</comment>
<protein>
    <submittedName>
        <fullName evidence="5">UDP-N-acetylglucosamine--N-acetylmuramyl-(Pentapeptide) pyrophosphoryl-UDP N-acetylglucosamine transferase</fullName>
    </submittedName>
</protein>
<dbReference type="GO" id="GO:1901137">
    <property type="term" value="P:carbohydrate derivative biosynthetic process"/>
    <property type="evidence" value="ECO:0007669"/>
    <property type="project" value="UniProtKB-ARBA"/>
</dbReference>
<feature type="domain" description="Glycosyltransferase family 28 N-terminal" evidence="3">
    <location>
        <begin position="6"/>
        <end position="102"/>
    </location>
</feature>
<dbReference type="Pfam" id="PF04101">
    <property type="entry name" value="Glyco_tran_28_C"/>
    <property type="match status" value="1"/>
</dbReference>
<reference evidence="5 6" key="1">
    <citation type="submission" date="2015-07" db="EMBL/GenBank/DDBJ databases">
        <title>Whole genome sequence of Herpetosiphon geysericola DSM 7119.</title>
        <authorList>
            <person name="Hemp J."/>
            <person name="Ward L.M."/>
            <person name="Pace L.A."/>
            <person name="Fischer W.W."/>
        </authorList>
    </citation>
    <scope>NUCLEOTIDE SEQUENCE [LARGE SCALE GENOMIC DNA]</scope>
    <source>
        <strain evidence="5 6">DSM 7119</strain>
    </source>
</reference>
<dbReference type="Gene3D" id="3.40.50.2000">
    <property type="entry name" value="Glycogen Phosphorylase B"/>
    <property type="match status" value="2"/>
</dbReference>
<dbReference type="CDD" id="cd03785">
    <property type="entry name" value="GT28_MurG"/>
    <property type="match status" value="1"/>
</dbReference>
<dbReference type="InterPro" id="IPR007235">
    <property type="entry name" value="Glyco_trans_28_C"/>
</dbReference>
<sequence length="335" mass="35691">MEGDLVQRESTIPFVGLPAAAMRGRNPIQMLKNAGVLIKGVLAARSLLRRERPAAILGTGGYVCVPLFVAAALERVPTLLYLPDIVPGWAGRVLARLATRIAVTFDDSKRYLPAHKVVETGYPVRGEVFNQDKAACRALFGLNDQLPVLLVYGGSRGARSINQAVAALLSDLLELAQVVHVCGRNGDETWLREAQAKLSPEQASRYHLYPYLHADAERSMSAAFGAADFALSRAGASTMAELPAAGIGSILVPLTMVKQEYNAAALADRGAAISIPDEAMLGSGEPTQGRLWRELSAVLSSPERLQTMAQRSASLAQPEAGARLASEWLALARGG</sequence>
<dbReference type="PANTHER" id="PTHR21015:SF22">
    <property type="entry name" value="GLYCOSYLTRANSFERASE"/>
    <property type="match status" value="1"/>
</dbReference>
<keyword evidence="6" id="KW-1185">Reference proteome</keyword>
<dbReference type="Proteomes" id="UP000050277">
    <property type="component" value="Unassembled WGS sequence"/>
</dbReference>
<dbReference type="OrthoDB" id="9808936at2"/>
<organism evidence="5 6">
    <name type="scientific">Herpetosiphon geysericola</name>
    <dbReference type="NCBI Taxonomy" id="70996"/>
    <lineage>
        <taxon>Bacteria</taxon>
        <taxon>Bacillati</taxon>
        <taxon>Chloroflexota</taxon>
        <taxon>Chloroflexia</taxon>
        <taxon>Herpetosiphonales</taxon>
        <taxon>Herpetosiphonaceae</taxon>
        <taxon>Herpetosiphon</taxon>
    </lineage>
</organism>
<dbReference type="GO" id="GO:0005975">
    <property type="term" value="P:carbohydrate metabolic process"/>
    <property type="evidence" value="ECO:0007669"/>
    <property type="project" value="InterPro"/>
</dbReference>
<name>A0A0P6YKW2_9CHLR</name>